<evidence type="ECO:0000256" key="13">
    <source>
        <dbReference type="ARBA" id="ARBA00034100"/>
    </source>
</evidence>
<evidence type="ECO:0000256" key="1">
    <source>
        <dbReference type="ARBA" id="ARBA00004141"/>
    </source>
</evidence>
<dbReference type="EMBL" id="CAJOAX010005557">
    <property type="protein sequence ID" value="CAF3952369.1"/>
    <property type="molecule type" value="Genomic_DNA"/>
</dbReference>
<evidence type="ECO:0000256" key="3">
    <source>
        <dbReference type="ARBA" id="ARBA00022692"/>
    </source>
</evidence>
<accession>A0A815LX76</accession>
<keyword evidence="10" id="KW-0628">Postsynaptic cell membrane</keyword>
<feature type="transmembrane region" description="Helical" evidence="15">
    <location>
        <begin position="560"/>
        <end position="580"/>
    </location>
</feature>
<dbReference type="InterPro" id="IPR001320">
    <property type="entry name" value="Iontro_rcpt_C"/>
</dbReference>
<evidence type="ECO:0000256" key="10">
    <source>
        <dbReference type="ARBA" id="ARBA00023257"/>
    </source>
</evidence>
<dbReference type="Proteomes" id="UP000663889">
    <property type="component" value="Unassembled WGS sequence"/>
</dbReference>
<keyword evidence="3 15" id="KW-0812">Transmembrane</keyword>
<keyword evidence="11" id="KW-1071">Ligand-gated ion channel</keyword>
<dbReference type="Proteomes" id="UP000663823">
    <property type="component" value="Unassembled WGS sequence"/>
</dbReference>
<dbReference type="EMBL" id="CAJNOU010003907">
    <property type="protein sequence ID" value="CAF1416548.1"/>
    <property type="molecule type" value="Genomic_DNA"/>
</dbReference>
<keyword evidence="7 15" id="KW-0472">Membrane</keyword>
<feature type="transmembrane region" description="Helical" evidence="15">
    <location>
        <begin position="739"/>
        <end position="757"/>
    </location>
</feature>
<evidence type="ECO:0000256" key="12">
    <source>
        <dbReference type="ARBA" id="ARBA00023303"/>
    </source>
</evidence>
<dbReference type="InterPro" id="IPR015683">
    <property type="entry name" value="Ionotropic_Glu_rcpt"/>
</dbReference>
<dbReference type="InterPro" id="IPR019594">
    <property type="entry name" value="Glu/Gly-bd"/>
</dbReference>
<dbReference type="GO" id="GO:0045211">
    <property type="term" value="C:postsynaptic membrane"/>
    <property type="evidence" value="ECO:0007669"/>
    <property type="project" value="UniProtKB-SubCell"/>
</dbReference>
<sequence>MYALDITCHAVSVSNVVGIVGPGLSRESYVIAPFGETIGIPVISYSATDPDLSDTKVYPNFYRTVASDFAAAAALAKLFIRYNWTSCSIIYQNDAFGTGGANAISKAFNNSHLTVSQMIVFDNTTLSIRGDLKSLLTNVATRIVVVWAESYYTSLILQEALKSDVVGPQFTWILSNSISLNSFNTTSYDELIGMFVIQPAVGSVVNAVINTTLLDAAYRIWKQYEPESFPESSTDVDNFALFAFDATWTLIQSLQQLCTSKINTSSSCLSFNGSSYCFHRQFIHSNLLLDAVSRTEFLGVSGPIQFSNNVTDRITGLYYSAKNAQPSSSGLSFVPVLEYFHPTDWRIPIKENVIVWPGKTLTPPSGRAILEGVNLRIGVIESVPFTIVEKVIDPSGQTTIKYSGYVHDLIELLQQKMKFIPIIELAPSNMTYNEFVRRVSTGDYDIAIGDVIVTAARRKDVDFSIGIFGNSLRIIMRKTSDVNIDLFSFLKPLSRNLWLLFLGTLIFVGILIYIIERKDNEALQNQSILSQIVMSIWYSFGDAVGYSVEFQITTAAGRLLSGGLYILGLILVASYTANLASDLTIAKSKAIISGIDDIKNGKIPFKRIGIVADSAHEEYYLREISKGVRNFHSLQSYDDIYSSLLANIIDASFSDSGALEYITNNIYCNLTLVGNDFDNSEFGIVTPQKWLHAQDLDVNILQLRETGELEKLRQKWFEIQQCSGSSEASTAIGIQGTRGLFLIFGVICILSLLLFAWKKRRNIKNCLLLLICLKKSSAETNDSMNRRSSKTSQHSQNNQITSEI</sequence>
<dbReference type="SUPFAM" id="SSF53822">
    <property type="entry name" value="Periplasmic binding protein-like I"/>
    <property type="match status" value="1"/>
</dbReference>
<feature type="region of interest" description="Disordered" evidence="14">
    <location>
        <begin position="781"/>
        <end position="804"/>
    </location>
</feature>
<keyword evidence="6" id="KW-0406">Ion transport</keyword>
<dbReference type="SUPFAM" id="SSF53850">
    <property type="entry name" value="Periplasmic binding protein-like II"/>
    <property type="match status" value="1"/>
</dbReference>
<evidence type="ECO:0000259" key="16">
    <source>
        <dbReference type="SMART" id="SM00079"/>
    </source>
</evidence>
<dbReference type="GO" id="GO:0015276">
    <property type="term" value="F:ligand-gated monoatomic ion channel activity"/>
    <property type="evidence" value="ECO:0007669"/>
    <property type="project" value="InterPro"/>
</dbReference>
<feature type="domain" description="Ionotropic glutamate receptor C-terminal" evidence="16">
    <location>
        <begin position="374"/>
        <end position="719"/>
    </location>
</feature>
<gene>
    <name evidence="19" type="ORF">FNK824_LOCUS27763</name>
    <name evidence="18" type="ORF">OTI717_LOCUS26454</name>
    <name evidence="17" type="ORF">SEV965_LOCUS32103</name>
</gene>
<keyword evidence="4 15" id="KW-1133">Transmembrane helix</keyword>
<name>A0A815LX76_9BILA</name>
<protein>
    <recommendedName>
        <fullName evidence="16">Ionotropic glutamate receptor C-terminal domain-containing protein</fullName>
    </recommendedName>
</protein>
<keyword evidence="9" id="KW-0325">Glycoprotein</keyword>
<evidence type="ECO:0000256" key="14">
    <source>
        <dbReference type="SAM" id="MobiDB-lite"/>
    </source>
</evidence>
<dbReference type="Pfam" id="PF01094">
    <property type="entry name" value="ANF_receptor"/>
    <property type="match status" value="1"/>
</dbReference>
<evidence type="ECO:0000313" key="20">
    <source>
        <dbReference type="Proteomes" id="UP000663889"/>
    </source>
</evidence>
<dbReference type="SMART" id="SM00079">
    <property type="entry name" value="PBPe"/>
    <property type="match status" value="1"/>
</dbReference>
<dbReference type="Proteomes" id="UP000663874">
    <property type="component" value="Unassembled WGS sequence"/>
</dbReference>
<dbReference type="EMBL" id="CAJOBE010007331">
    <property type="protein sequence ID" value="CAF4033232.1"/>
    <property type="molecule type" value="Genomic_DNA"/>
</dbReference>
<dbReference type="InterPro" id="IPR028082">
    <property type="entry name" value="Peripla_BP_I"/>
</dbReference>
<evidence type="ECO:0000256" key="6">
    <source>
        <dbReference type="ARBA" id="ARBA00023065"/>
    </source>
</evidence>
<dbReference type="InterPro" id="IPR001828">
    <property type="entry name" value="ANF_lig-bd_rcpt"/>
</dbReference>
<keyword evidence="2" id="KW-0813">Transport</keyword>
<evidence type="ECO:0000256" key="8">
    <source>
        <dbReference type="ARBA" id="ARBA00023170"/>
    </source>
</evidence>
<comment type="subcellular location">
    <subcellularLocation>
        <location evidence="1">Membrane</location>
        <topology evidence="1">Multi-pass membrane protein</topology>
    </subcellularLocation>
    <subcellularLocation>
        <location evidence="13">Postsynaptic cell membrane</location>
    </subcellularLocation>
</comment>
<keyword evidence="8" id="KW-0675">Receptor</keyword>
<dbReference type="PRINTS" id="PR00248">
    <property type="entry name" value="GPCRMGR"/>
</dbReference>
<evidence type="ECO:0000256" key="2">
    <source>
        <dbReference type="ARBA" id="ARBA00022448"/>
    </source>
</evidence>
<dbReference type="InterPro" id="IPR000337">
    <property type="entry name" value="GPCR_3"/>
</dbReference>
<evidence type="ECO:0000256" key="15">
    <source>
        <dbReference type="SAM" id="Phobius"/>
    </source>
</evidence>
<evidence type="ECO:0000256" key="7">
    <source>
        <dbReference type="ARBA" id="ARBA00023136"/>
    </source>
</evidence>
<keyword evidence="12" id="KW-0407">Ion channel</keyword>
<comment type="caution">
    <text evidence="17">The sequence shown here is derived from an EMBL/GenBank/DDBJ whole genome shotgun (WGS) entry which is preliminary data.</text>
</comment>
<feature type="compositionally biased region" description="Polar residues" evidence="14">
    <location>
        <begin position="790"/>
        <end position="804"/>
    </location>
</feature>
<evidence type="ECO:0000313" key="19">
    <source>
        <dbReference type="EMBL" id="CAF4033232.1"/>
    </source>
</evidence>
<dbReference type="Gene3D" id="3.40.190.10">
    <property type="entry name" value="Periplasmic binding protein-like II"/>
    <property type="match status" value="2"/>
</dbReference>
<evidence type="ECO:0000313" key="17">
    <source>
        <dbReference type="EMBL" id="CAF1416548.1"/>
    </source>
</evidence>
<dbReference type="PANTHER" id="PTHR18966">
    <property type="entry name" value="IONOTROPIC GLUTAMATE RECEPTOR"/>
    <property type="match status" value="1"/>
</dbReference>
<evidence type="ECO:0000256" key="9">
    <source>
        <dbReference type="ARBA" id="ARBA00023180"/>
    </source>
</evidence>
<dbReference type="Pfam" id="PF00060">
    <property type="entry name" value="Lig_chan"/>
    <property type="match status" value="1"/>
</dbReference>
<evidence type="ECO:0000256" key="11">
    <source>
        <dbReference type="ARBA" id="ARBA00023286"/>
    </source>
</evidence>
<evidence type="ECO:0000256" key="5">
    <source>
        <dbReference type="ARBA" id="ARBA00023018"/>
    </source>
</evidence>
<keyword evidence="5" id="KW-0770">Synapse</keyword>
<dbReference type="GO" id="GO:0004930">
    <property type="term" value="F:G protein-coupled receptor activity"/>
    <property type="evidence" value="ECO:0007669"/>
    <property type="project" value="InterPro"/>
</dbReference>
<reference evidence="17" key="1">
    <citation type="submission" date="2021-02" db="EMBL/GenBank/DDBJ databases">
        <authorList>
            <person name="Nowell W R."/>
        </authorList>
    </citation>
    <scope>NUCLEOTIDE SEQUENCE</scope>
</reference>
<feature type="transmembrane region" description="Helical" evidence="15">
    <location>
        <begin position="497"/>
        <end position="515"/>
    </location>
</feature>
<evidence type="ECO:0000313" key="18">
    <source>
        <dbReference type="EMBL" id="CAF3952369.1"/>
    </source>
</evidence>
<evidence type="ECO:0000256" key="4">
    <source>
        <dbReference type="ARBA" id="ARBA00022989"/>
    </source>
</evidence>
<dbReference type="Gene3D" id="3.40.50.2300">
    <property type="match status" value="3"/>
</dbReference>
<dbReference type="Pfam" id="PF10613">
    <property type="entry name" value="Lig_chan-Glu_bd"/>
    <property type="match status" value="1"/>
</dbReference>
<proteinExistence type="predicted"/>
<dbReference type="AlphaFoldDB" id="A0A815LX76"/>
<organism evidence="17 20">
    <name type="scientific">Rotaria sordida</name>
    <dbReference type="NCBI Taxonomy" id="392033"/>
    <lineage>
        <taxon>Eukaryota</taxon>
        <taxon>Metazoa</taxon>
        <taxon>Spiralia</taxon>
        <taxon>Gnathifera</taxon>
        <taxon>Rotifera</taxon>
        <taxon>Eurotatoria</taxon>
        <taxon>Bdelloidea</taxon>
        <taxon>Philodinida</taxon>
        <taxon>Philodinidae</taxon>
        <taxon>Rotaria</taxon>
    </lineage>
</organism>